<dbReference type="Proteomes" id="UP000004688">
    <property type="component" value="Chromosome"/>
</dbReference>
<dbReference type="Gene3D" id="1.10.101.10">
    <property type="entry name" value="PGBD-like superfamily/PGBD"/>
    <property type="match status" value="1"/>
</dbReference>
<dbReference type="KEGG" id="oar:OA238_c07320"/>
<evidence type="ECO:0000259" key="1">
    <source>
        <dbReference type="Pfam" id="PF01471"/>
    </source>
</evidence>
<reference evidence="2 3" key="1">
    <citation type="journal article" date="2013" name="PLoS ONE">
        <title>Poles Apart: Arctic and Antarctic Octadecabacter strains Share High Genome Plasticity and a New Type of Xanthorhodopsin.</title>
        <authorList>
            <person name="Vollmers J."/>
            <person name="Voget S."/>
            <person name="Dietrich S."/>
            <person name="Gollnow K."/>
            <person name="Smits M."/>
            <person name="Meyer K."/>
            <person name="Brinkhoff T."/>
            <person name="Simon M."/>
            <person name="Daniel R."/>
        </authorList>
    </citation>
    <scope>NUCLEOTIDE SEQUENCE [LARGE SCALE GENOMIC DNA]</scope>
    <source>
        <strain evidence="2 3">238</strain>
    </source>
</reference>
<dbReference type="SUPFAM" id="SSF47090">
    <property type="entry name" value="PGBD-like"/>
    <property type="match status" value="1"/>
</dbReference>
<gene>
    <name evidence="2" type="ORF">OA238_c07320</name>
</gene>
<dbReference type="EMBL" id="CP003742">
    <property type="protein sequence ID" value="AGI70954.1"/>
    <property type="molecule type" value="Genomic_DNA"/>
</dbReference>
<dbReference type="Pfam" id="PF01471">
    <property type="entry name" value="PG_binding_1"/>
    <property type="match status" value="1"/>
</dbReference>
<dbReference type="InterPro" id="IPR002477">
    <property type="entry name" value="Peptidoglycan-bd-like"/>
</dbReference>
<protein>
    <recommendedName>
        <fullName evidence="1">Peptidoglycan binding-like domain-containing protein</fullName>
    </recommendedName>
</protein>
<dbReference type="STRING" id="391616.OA238_c07320"/>
<dbReference type="AlphaFoldDB" id="M9REG8"/>
<sequence>MRNTALPPLLRRKMHQTWHANDTICCRFHRHRRCSLCLCAPMLYETLTNGPSEPEDEQMTMPHKRTTHGALAAPLFGVGLLVLTACMDAPQVMRAGGDPIGPLADPVMVDTSLGTCFARTTTPAIIETVTEQVMVQPASVRSDGTVQSPAAFRTVTRQQIMRERREVEFETPCAAVMTPQLIASVQRALIARGYYNGAINGRVDGRTATAIERFQTAQGDVQTSTLTLQTARTLGLVAQPRDTP</sequence>
<organism evidence="2 3">
    <name type="scientific">Octadecabacter arcticus 238</name>
    <dbReference type="NCBI Taxonomy" id="391616"/>
    <lineage>
        <taxon>Bacteria</taxon>
        <taxon>Pseudomonadati</taxon>
        <taxon>Pseudomonadota</taxon>
        <taxon>Alphaproteobacteria</taxon>
        <taxon>Rhodobacterales</taxon>
        <taxon>Roseobacteraceae</taxon>
        <taxon>Octadecabacter</taxon>
    </lineage>
</organism>
<evidence type="ECO:0000313" key="2">
    <source>
        <dbReference type="EMBL" id="AGI70954.1"/>
    </source>
</evidence>
<dbReference type="InterPro" id="IPR036365">
    <property type="entry name" value="PGBD-like_sf"/>
</dbReference>
<name>M9REG8_9RHOB</name>
<accession>M9REG8</accession>
<evidence type="ECO:0000313" key="3">
    <source>
        <dbReference type="Proteomes" id="UP000004688"/>
    </source>
</evidence>
<proteinExistence type="predicted"/>
<dbReference type="HOGENOM" id="CLU_099428_0_0_5"/>
<dbReference type="eggNOG" id="COG3409">
    <property type="taxonomic scope" value="Bacteria"/>
</dbReference>
<dbReference type="InterPro" id="IPR036366">
    <property type="entry name" value="PGBDSf"/>
</dbReference>
<feature type="domain" description="Peptidoglycan binding-like" evidence="1">
    <location>
        <begin position="181"/>
        <end position="232"/>
    </location>
</feature>
<keyword evidence="3" id="KW-1185">Reference proteome</keyword>